<dbReference type="InterPro" id="IPR029058">
    <property type="entry name" value="AB_hydrolase_fold"/>
</dbReference>
<dbReference type="SUPFAM" id="SSF53474">
    <property type="entry name" value="alpha/beta-Hydrolases"/>
    <property type="match status" value="1"/>
</dbReference>
<dbReference type="PANTHER" id="PTHR35174">
    <property type="entry name" value="BLL7171 PROTEIN-RELATED"/>
    <property type="match status" value="1"/>
</dbReference>
<protein>
    <recommendedName>
        <fullName evidence="6">Alpha/beta hydrolase</fullName>
    </recommendedName>
</protein>
<dbReference type="Gene3D" id="3.30.70.1060">
    <property type="entry name" value="Dimeric alpha+beta barrel"/>
    <property type="match status" value="1"/>
</dbReference>
<dbReference type="Proteomes" id="UP001500888">
    <property type="component" value="Unassembled WGS sequence"/>
</dbReference>
<keyword evidence="5" id="KW-1185">Reference proteome</keyword>
<proteinExistence type="inferred from homology"/>
<evidence type="ECO:0000259" key="2">
    <source>
        <dbReference type="Pfam" id="PF03795"/>
    </source>
</evidence>
<dbReference type="SUPFAM" id="SSF54909">
    <property type="entry name" value="Dimeric alpha+beta barrel"/>
    <property type="match status" value="1"/>
</dbReference>
<dbReference type="InterPro" id="IPR000073">
    <property type="entry name" value="AB_hydrolase_1"/>
</dbReference>
<feature type="domain" description="YCII-related" evidence="2">
    <location>
        <begin position="187"/>
        <end position="286"/>
    </location>
</feature>
<dbReference type="EMBL" id="BAAAZR010000001">
    <property type="protein sequence ID" value="GAA3788220.1"/>
    <property type="molecule type" value="Genomic_DNA"/>
</dbReference>
<dbReference type="Gene3D" id="3.40.50.1820">
    <property type="entry name" value="alpha/beta hydrolase"/>
    <property type="match status" value="1"/>
</dbReference>
<evidence type="ECO:0008006" key="6">
    <source>
        <dbReference type="Google" id="ProtNLM"/>
    </source>
</evidence>
<comment type="caution">
    <text evidence="4">The sequence shown here is derived from an EMBL/GenBank/DDBJ whole genome shotgun (WGS) entry which is preliminary data.</text>
</comment>
<name>A0ABP7H8D7_9ACTN</name>
<accession>A0ABP7H8D7</accession>
<organism evidence="4 5">
    <name type="scientific">Sphaerisporangium flaviroseum</name>
    <dbReference type="NCBI Taxonomy" id="509199"/>
    <lineage>
        <taxon>Bacteria</taxon>
        <taxon>Bacillati</taxon>
        <taxon>Actinomycetota</taxon>
        <taxon>Actinomycetes</taxon>
        <taxon>Streptosporangiales</taxon>
        <taxon>Streptosporangiaceae</taxon>
        <taxon>Sphaerisporangium</taxon>
    </lineage>
</organism>
<feature type="domain" description="AB hydrolase-1" evidence="3">
    <location>
        <begin position="28"/>
        <end position="149"/>
    </location>
</feature>
<dbReference type="InterPro" id="IPR011008">
    <property type="entry name" value="Dimeric_a/b-barrel"/>
</dbReference>
<dbReference type="Pfam" id="PF12697">
    <property type="entry name" value="Abhydrolase_6"/>
    <property type="match status" value="1"/>
</dbReference>
<gene>
    <name evidence="4" type="ORF">GCM10022226_03510</name>
</gene>
<evidence type="ECO:0000313" key="4">
    <source>
        <dbReference type="EMBL" id="GAA3788220.1"/>
    </source>
</evidence>
<sequence length="300" mass="32144">MNEMMTGRVTSADGTSIAYDRSGSGPAVVLVHGAFTDKTHPTLHGVATALAPWFTVFNYDRRGRGESGDTRPYAVEREIEDLSALIEAAGGSAMVFGGSSGAALALEATARNPAISRLAVWEPPYHVDHSAPTLSYDFAGERILRGRVDQRAARSTYGGEGRGAAPQDKENAMPKYLLIMRGTDETNAAMMADLDEMMATTHRFIEDLMKAEVLVAAEGLDDPGQGVVVDFSGEAPVVTDGPYGETRELFGGYFMLDVATKQEAVEWAKRVPAVRGSKIEVRRVAEADEVPQGSESNGQI</sequence>
<dbReference type="Pfam" id="PF03795">
    <property type="entry name" value="YCII"/>
    <property type="match status" value="1"/>
</dbReference>
<evidence type="ECO:0000259" key="3">
    <source>
        <dbReference type="Pfam" id="PF12697"/>
    </source>
</evidence>
<comment type="similarity">
    <text evidence="1">Belongs to the YciI family.</text>
</comment>
<evidence type="ECO:0000313" key="5">
    <source>
        <dbReference type="Proteomes" id="UP001500888"/>
    </source>
</evidence>
<reference evidence="5" key="1">
    <citation type="journal article" date="2019" name="Int. J. Syst. Evol. Microbiol.">
        <title>The Global Catalogue of Microorganisms (GCM) 10K type strain sequencing project: providing services to taxonomists for standard genome sequencing and annotation.</title>
        <authorList>
            <consortium name="The Broad Institute Genomics Platform"/>
            <consortium name="The Broad Institute Genome Sequencing Center for Infectious Disease"/>
            <person name="Wu L."/>
            <person name="Ma J."/>
        </authorList>
    </citation>
    <scope>NUCLEOTIDE SEQUENCE [LARGE SCALE GENOMIC DNA]</scope>
    <source>
        <strain evidence="5">JCM 16908</strain>
    </source>
</reference>
<evidence type="ECO:0000256" key="1">
    <source>
        <dbReference type="ARBA" id="ARBA00007689"/>
    </source>
</evidence>
<dbReference type="InterPro" id="IPR005545">
    <property type="entry name" value="YCII"/>
</dbReference>